<protein>
    <submittedName>
        <fullName evidence="3">Putative secreted protein</fullName>
    </submittedName>
</protein>
<accession>A0A2M4D3X0</accession>
<dbReference type="EMBL" id="GGFL01008106">
    <property type="protein sequence ID" value="MBW72284.1"/>
    <property type="molecule type" value="Transcribed_RNA"/>
</dbReference>
<organism evidence="3">
    <name type="scientific">Anopheles darlingi</name>
    <name type="common">Mosquito</name>
    <dbReference type="NCBI Taxonomy" id="43151"/>
    <lineage>
        <taxon>Eukaryota</taxon>
        <taxon>Metazoa</taxon>
        <taxon>Ecdysozoa</taxon>
        <taxon>Arthropoda</taxon>
        <taxon>Hexapoda</taxon>
        <taxon>Insecta</taxon>
        <taxon>Pterygota</taxon>
        <taxon>Neoptera</taxon>
        <taxon>Endopterygota</taxon>
        <taxon>Diptera</taxon>
        <taxon>Nematocera</taxon>
        <taxon>Culicoidea</taxon>
        <taxon>Culicidae</taxon>
        <taxon>Anophelinae</taxon>
        <taxon>Anopheles</taxon>
    </lineage>
</organism>
<keyword evidence="2" id="KW-0732">Signal</keyword>
<dbReference type="AlphaFoldDB" id="A0A2M4D3X0"/>
<evidence type="ECO:0000313" key="3">
    <source>
        <dbReference type="EMBL" id="MBW72284.1"/>
    </source>
</evidence>
<feature type="compositionally biased region" description="Polar residues" evidence="1">
    <location>
        <begin position="50"/>
        <end position="82"/>
    </location>
</feature>
<name>A0A2M4D3X0_ANODA</name>
<feature type="signal peptide" evidence="2">
    <location>
        <begin position="1"/>
        <end position="26"/>
    </location>
</feature>
<reference evidence="3" key="1">
    <citation type="submission" date="2018-01" db="EMBL/GenBank/DDBJ databases">
        <title>An insight into the sialome of Amazonian anophelines.</title>
        <authorList>
            <person name="Ribeiro J.M."/>
            <person name="Scarpassa V."/>
            <person name="Calvo E."/>
        </authorList>
    </citation>
    <scope>NUCLEOTIDE SEQUENCE</scope>
</reference>
<sequence>MVRCCSPLSLLPLVAAAAWAWAAVFGARCDTVAIAAHTPTMAARTHVPTHANQQKVRSTGNRKWCTPNSRQQATNHSLCFGS</sequence>
<evidence type="ECO:0000256" key="2">
    <source>
        <dbReference type="SAM" id="SignalP"/>
    </source>
</evidence>
<feature type="region of interest" description="Disordered" evidence="1">
    <location>
        <begin position="45"/>
        <end position="82"/>
    </location>
</feature>
<proteinExistence type="predicted"/>
<evidence type="ECO:0000256" key="1">
    <source>
        <dbReference type="SAM" id="MobiDB-lite"/>
    </source>
</evidence>
<feature type="chain" id="PRO_5014643283" evidence="2">
    <location>
        <begin position="27"/>
        <end position="82"/>
    </location>
</feature>